<feature type="region of interest" description="Disordered" evidence="5">
    <location>
        <begin position="335"/>
        <end position="519"/>
    </location>
</feature>
<feature type="compositionally biased region" description="Pro residues" evidence="5">
    <location>
        <begin position="95"/>
        <end position="106"/>
    </location>
</feature>
<evidence type="ECO:0000256" key="3">
    <source>
        <dbReference type="ARBA" id="ARBA00093463"/>
    </source>
</evidence>
<feature type="compositionally biased region" description="Polar residues" evidence="5">
    <location>
        <begin position="427"/>
        <end position="446"/>
    </location>
</feature>
<dbReference type="GeneID" id="28896227"/>
<feature type="region of interest" description="Disordered" evidence="5">
    <location>
        <begin position="177"/>
        <end position="196"/>
    </location>
</feature>
<sequence>MPSAWDCGMGDLKSRLFARAKFIRWPSSLSAASSASSNTENERRAADVSNKSTAFPSVEDDLPRAREHHATPVIVDGEPTRAASIGGAERLNRPPRQPQPSPPPAEPAAVRTQIPQLTVEEATPDTRDHQENGSGLPSAVDTGLQPNHESSRQEGAPSASIDTAAILLNPDPTTITIQRSTQPQRPTEQTVRKQSLVPRTQTKLIRTLLDAEQPPSSATTPLDYFSERPPTINPDMISRKIWVRRPQASATMVTINEDDLVDDVRDTILRKYGNSLGRTYDAPDVTLRITAREQTQQLQRSLERVLGPEEPMAQTLDLYYPGGQTIDEALIIDVPQRRTPRPSPRPCNGSYYGEDIRPNEAATDYFPPMPRVPSPHLPTTVSNVSGQSGSHHAPVHSISILNTGQVPTLPSPGSARRHHGRPKMPRQATTSPTILTTASANLNNGTAPHPRQHRPRVNSNASETKQGPPAPPPLPTPPKADPPHAATPPIPRVASPRPQKLPRRTNRKSSEQPQLPTGILDITVPPINVLIVEDNMLNLKLLEAFMKRLRVRWQTAMNGRDAVTKWQTGGFHLVLMDIQLPIMSGLEATKEIRRLERVNGVGVFSSSVTSSTTPQTSPKQEPEDKDKLPNTDLFKSPVIIVALTASSLQSDRRAALAAGCNDFLTKPVNFVWLERKVMEWGCMQALIDFDGWRKWKDFAPSAAAEKPKASRKEKTRSSSTSVTTSRDEPQTDGASS</sequence>
<feature type="region of interest" description="Disordered" evidence="5">
    <location>
        <begin position="27"/>
        <end position="158"/>
    </location>
</feature>
<feature type="compositionally biased region" description="Pro residues" evidence="5">
    <location>
        <begin position="367"/>
        <end position="376"/>
    </location>
</feature>
<name>A0A165H4P8_XYLHT</name>
<protein>
    <recommendedName>
        <fullName evidence="6">Response regulatory domain-containing protein</fullName>
    </recommendedName>
</protein>
<dbReference type="FunFam" id="3.40.50.2300:FF:000146">
    <property type="entry name" value="Putative two-component response regulator SSK1p"/>
    <property type="match status" value="1"/>
</dbReference>
<accession>A0A165H4P8</accession>
<dbReference type="OMA" id="DKGMFKS"/>
<dbReference type="PANTHER" id="PTHR45339">
    <property type="entry name" value="HYBRID SIGNAL TRANSDUCTION HISTIDINE KINASE J"/>
    <property type="match status" value="1"/>
</dbReference>
<evidence type="ECO:0000256" key="2">
    <source>
        <dbReference type="ARBA" id="ARBA00023012"/>
    </source>
</evidence>
<evidence type="ECO:0000259" key="6">
    <source>
        <dbReference type="PROSITE" id="PS50110"/>
    </source>
</evidence>
<feature type="compositionally biased region" description="Basic and acidic residues" evidence="5">
    <location>
        <begin position="620"/>
        <end position="629"/>
    </location>
</feature>
<dbReference type="PROSITE" id="PS50110">
    <property type="entry name" value="RESPONSE_REGULATORY"/>
    <property type="match status" value="1"/>
</dbReference>
<comment type="similarity">
    <text evidence="3">Belongs to the SSK1 family.</text>
</comment>
<dbReference type="SMART" id="SM00448">
    <property type="entry name" value="REC"/>
    <property type="match status" value="1"/>
</dbReference>
<feature type="modified residue" description="4-aspartylphosphate" evidence="4">
    <location>
        <position position="577"/>
    </location>
</feature>
<keyword evidence="1 4" id="KW-0597">Phosphoprotein</keyword>
<dbReference type="InterPro" id="IPR011006">
    <property type="entry name" value="CheY-like_superfamily"/>
</dbReference>
<dbReference type="EMBL" id="KV407458">
    <property type="protein sequence ID" value="KZF22981.1"/>
    <property type="molecule type" value="Genomic_DNA"/>
</dbReference>
<feature type="region of interest" description="Disordered" evidence="5">
    <location>
        <begin position="605"/>
        <end position="631"/>
    </location>
</feature>
<organism evidence="7 8">
    <name type="scientific">Xylona heveae (strain CBS 132557 / TC161)</name>
    <dbReference type="NCBI Taxonomy" id="1328760"/>
    <lineage>
        <taxon>Eukaryota</taxon>
        <taxon>Fungi</taxon>
        <taxon>Dikarya</taxon>
        <taxon>Ascomycota</taxon>
        <taxon>Pezizomycotina</taxon>
        <taxon>Xylonomycetes</taxon>
        <taxon>Xylonales</taxon>
        <taxon>Xylonaceae</taxon>
        <taxon>Xylona</taxon>
    </lineage>
</organism>
<feature type="compositionally biased region" description="Basic residues" evidence="5">
    <location>
        <begin position="415"/>
        <end position="424"/>
    </location>
</feature>
<feature type="compositionally biased region" description="Polar residues" evidence="5">
    <location>
        <begin position="377"/>
        <end position="390"/>
    </location>
</feature>
<keyword evidence="8" id="KW-1185">Reference proteome</keyword>
<feature type="compositionally biased region" description="Pro residues" evidence="5">
    <location>
        <begin position="468"/>
        <end position="491"/>
    </location>
</feature>
<dbReference type="OrthoDB" id="21225at2759"/>
<dbReference type="Pfam" id="PF00072">
    <property type="entry name" value="Response_reg"/>
    <property type="match status" value="1"/>
</dbReference>
<evidence type="ECO:0000256" key="5">
    <source>
        <dbReference type="SAM" id="MobiDB-lite"/>
    </source>
</evidence>
<dbReference type="RefSeq" id="XP_018188536.1">
    <property type="nucleotide sequence ID" value="XM_018331090.1"/>
</dbReference>
<dbReference type="Proteomes" id="UP000076632">
    <property type="component" value="Unassembled WGS sequence"/>
</dbReference>
<evidence type="ECO:0000313" key="7">
    <source>
        <dbReference type="EMBL" id="KZF22981.1"/>
    </source>
</evidence>
<dbReference type="Gene3D" id="3.40.50.2300">
    <property type="match status" value="1"/>
</dbReference>
<proteinExistence type="inferred from homology"/>
<feature type="domain" description="Response regulatory" evidence="6">
    <location>
        <begin position="528"/>
        <end position="681"/>
    </location>
</feature>
<dbReference type="InParanoid" id="A0A165H4P8"/>
<keyword evidence="2" id="KW-0902">Two-component regulatory system</keyword>
<reference evidence="7 8" key="1">
    <citation type="journal article" date="2016" name="Fungal Biol.">
        <title>The genome of Xylona heveae provides a window into fungal endophytism.</title>
        <authorList>
            <person name="Gazis R."/>
            <person name="Kuo A."/>
            <person name="Riley R."/>
            <person name="LaButti K."/>
            <person name="Lipzen A."/>
            <person name="Lin J."/>
            <person name="Amirebrahimi M."/>
            <person name="Hesse C.N."/>
            <person name="Spatafora J.W."/>
            <person name="Henrissat B."/>
            <person name="Hainaut M."/>
            <person name="Grigoriev I.V."/>
            <person name="Hibbett D.S."/>
        </authorList>
    </citation>
    <scope>NUCLEOTIDE SEQUENCE [LARGE SCALE GENOMIC DNA]</scope>
    <source>
        <strain evidence="7 8">TC161</strain>
    </source>
</reference>
<dbReference type="SUPFAM" id="SSF52172">
    <property type="entry name" value="CheY-like"/>
    <property type="match status" value="1"/>
</dbReference>
<feature type="compositionally biased region" description="Low complexity" evidence="5">
    <location>
        <begin position="27"/>
        <end position="37"/>
    </location>
</feature>
<feature type="compositionally biased region" description="Polar residues" evidence="5">
    <location>
        <begin position="399"/>
        <end position="408"/>
    </location>
</feature>
<feature type="compositionally biased region" description="Low complexity" evidence="5">
    <location>
        <begin position="605"/>
        <end position="617"/>
    </location>
</feature>
<dbReference type="PANTHER" id="PTHR45339:SF1">
    <property type="entry name" value="HYBRID SIGNAL TRANSDUCTION HISTIDINE KINASE J"/>
    <property type="match status" value="1"/>
</dbReference>
<evidence type="ECO:0000256" key="4">
    <source>
        <dbReference type="PROSITE-ProRule" id="PRU00169"/>
    </source>
</evidence>
<gene>
    <name evidence="7" type="ORF">L228DRAFT_238871</name>
</gene>
<feature type="region of interest" description="Disordered" evidence="5">
    <location>
        <begin position="700"/>
        <end position="736"/>
    </location>
</feature>
<dbReference type="AlphaFoldDB" id="A0A165H4P8"/>
<feature type="region of interest" description="Disordered" evidence="5">
    <location>
        <begin position="211"/>
        <end position="230"/>
    </location>
</feature>
<feature type="compositionally biased region" description="Basic and acidic residues" evidence="5">
    <location>
        <begin position="705"/>
        <end position="716"/>
    </location>
</feature>
<evidence type="ECO:0000313" key="8">
    <source>
        <dbReference type="Proteomes" id="UP000076632"/>
    </source>
</evidence>
<evidence type="ECO:0000256" key="1">
    <source>
        <dbReference type="ARBA" id="ARBA00022553"/>
    </source>
</evidence>
<dbReference type="InterPro" id="IPR001789">
    <property type="entry name" value="Sig_transdc_resp-reg_receiver"/>
</dbReference>
<feature type="compositionally biased region" description="Basic and acidic residues" evidence="5">
    <location>
        <begin position="61"/>
        <end position="70"/>
    </location>
</feature>
<dbReference type="STRING" id="1328760.A0A165H4P8"/>
<dbReference type="CDD" id="cd17546">
    <property type="entry name" value="REC_hyHK_CKI1_RcsC-like"/>
    <property type="match status" value="1"/>
</dbReference>
<dbReference type="GO" id="GO:0000156">
    <property type="term" value="F:phosphorelay response regulator activity"/>
    <property type="evidence" value="ECO:0007669"/>
    <property type="project" value="UniProtKB-ARBA"/>
</dbReference>